<proteinExistence type="predicted"/>
<name>A0AAN7XJQ2_ELEMC</name>
<organism evidence="1 2">
    <name type="scientific">Eleginops maclovinus</name>
    <name type="common">Patagonian blennie</name>
    <name type="synonym">Eleginus maclovinus</name>
    <dbReference type="NCBI Taxonomy" id="56733"/>
    <lineage>
        <taxon>Eukaryota</taxon>
        <taxon>Metazoa</taxon>
        <taxon>Chordata</taxon>
        <taxon>Craniata</taxon>
        <taxon>Vertebrata</taxon>
        <taxon>Euteleostomi</taxon>
        <taxon>Actinopterygii</taxon>
        <taxon>Neopterygii</taxon>
        <taxon>Teleostei</taxon>
        <taxon>Neoteleostei</taxon>
        <taxon>Acanthomorphata</taxon>
        <taxon>Eupercaria</taxon>
        <taxon>Perciformes</taxon>
        <taxon>Notothenioidei</taxon>
        <taxon>Eleginopidae</taxon>
        <taxon>Eleginops</taxon>
    </lineage>
</organism>
<gene>
    <name evidence="1" type="ORF">PBY51_017799</name>
</gene>
<reference evidence="1 2" key="2">
    <citation type="journal article" date="2023" name="Mol. Biol. Evol.">
        <title>Genomics of Secondarily Temperate Adaptation in the Only Non-Antarctic Icefish.</title>
        <authorList>
            <person name="Rivera-Colon A.G."/>
            <person name="Rayamajhi N."/>
            <person name="Minhas B.F."/>
            <person name="Madrigal G."/>
            <person name="Bilyk K.T."/>
            <person name="Yoon V."/>
            <person name="Hune M."/>
            <person name="Gregory S."/>
            <person name="Cheng C.H.C."/>
            <person name="Catchen J.M."/>
        </authorList>
    </citation>
    <scope>NUCLEOTIDE SEQUENCE [LARGE SCALE GENOMIC DNA]</scope>
    <source>
        <strain evidence="1">JMC-PN-2008</strain>
    </source>
</reference>
<sequence>MFSCFRYIHLGSLFVQIQHTAPAPDSIPTAIFHWEHDCSPLADWRRLYQRGGKDLLTAPLIGGKSGDEQCEAV</sequence>
<dbReference type="AlphaFoldDB" id="A0AAN7XJQ2"/>
<protein>
    <submittedName>
        <fullName evidence="1">Uncharacterized protein</fullName>
    </submittedName>
</protein>
<dbReference type="EMBL" id="JAUZQC010000012">
    <property type="protein sequence ID" value="KAK5862397.1"/>
    <property type="molecule type" value="Genomic_DNA"/>
</dbReference>
<dbReference type="Proteomes" id="UP001346869">
    <property type="component" value="Unassembled WGS sequence"/>
</dbReference>
<evidence type="ECO:0000313" key="1">
    <source>
        <dbReference type="EMBL" id="KAK5862397.1"/>
    </source>
</evidence>
<comment type="caution">
    <text evidence="1">The sequence shown here is derived from an EMBL/GenBank/DDBJ whole genome shotgun (WGS) entry which is preliminary data.</text>
</comment>
<accession>A0AAN7XJQ2</accession>
<evidence type="ECO:0000313" key="2">
    <source>
        <dbReference type="Proteomes" id="UP001346869"/>
    </source>
</evidence>
<keyword evidence="2" id="KW-1185">Reference proteome</keyword>
<reference evidence="1 2" key="1">
    <citation type="journal article" date="2023" name="Genes (Basel)">
        <title>Chromosome-Level Genome Assembly and Circadian Gene Repertoire of the Patagonia Blennie Eleginops maclovinus-The Closest Ancestral Proxy of Antarctic Cryonotothenioids.</title>
        <authorList>
            <person name="Cheng C.C."/>
            <person name="Rivera-Colon A.G."/>
            <person name="Minhas B.F."/>
            <person name="Wilson L."/>
            <person name="Rayamajhi N."/>
            <person name="Vargas-Chacoff L."/>
            <person name="Catchen J.M."/>
        </authorList>
    </citation>
    <scope>NUCLEOTIDE SEQUENCE [LARGE SCALE GENOMIC DNA]</scope>
    <source>
        <strain evidence="1">JMC-PN-2008</strain>
    </source>
</reference>